<keyword evidence="3" id="KW-0460">Magnesium</keyword>
<accession>A0A7W6AQY0</accession>
<dbReference type="PANTHER" id="PTHR43532:SF1">
    <property type="entry name" value="GLUCOSE-1-PHOSPHATE THYMIDYLYLTRANSFERASE 1"/>
    <property type="match status" value="1"/>
</dbReference>
<evidence type="ECO:0000256" key="1">
    <source>
        <dbReference type="ARBA" id="ARBA00022679"/>
    </source>
</evidence>
<evidence type="ECO:0000313" key="4">
    <source>
        <dbReference type="EMBL" id="MBB3905714.1"/>
    </source>
</evidence>
<dbReference type="EMBL" id="JACIDN010000024">
    <property type="protein sequence ID" value="MBB3905714.1"/>
    <property type="molecule type" value="Genomic_DNA"/>
</dbReference>
<organism evidence="4 5">
    <name type="scientific">Methylobacterium brachythecii</name>
    <dbReference type="NCBI Taxonomy" id="1176177"/>
    <lineage>
        <taxon>Bacteria</taxon>
        <taxon>Pseudomonadati</taxon>
        <taxon>Pseudomonadota</taxon>
        <taxon>Alphaproteobacteria</taxon>
        <taxon>Hyphomicrobiales</taxon>
        <taxon>Methylobacteriaceae</taxon>
        <taxon>Methylobacterium</taxon>
    </lineage>
</organism>
<dbReference type="InterPro" id="IPR005907">
    <property type="entry name" value="G1P_thy_trans_s"/>
</dbReference>
<evidence type="ECO:0000256" key="2">
    <source>
        <dbReference type="ARBA" id="ARBA00022695"/>
    </source>
</evidence>
<dbReference type="AlphaFoldDB" id="A0A7W6AQY0"/>
<proteinExistence type="predicted"/>
<dbReference type="InterPro" id="IPR029044">
    <property type="entry name" value="Nucleotide-diphossugar_trans"/>
</dbReference>
<gene>
    <name evidence="4" type="ORF">GGR33_005262</name>
</gene>
<protein>
    <submittedName>
        <fullName evidence="4">dTDP-glucose pyrophosphorylase</fullName>
    </submittedName>
</protein>
<keyword evidence="1" id="KW-0808">Transferase</keyword>
<dbReference type="Proteomes" id="UP000517759">
    <property type="component" value="Unassembled WGS sequence"/>
</dbReference>
<comment type="caution">
    <text evidence="4">The sequence shown here is derived from an EMBL/GenBank/DDBJ whole genome shotgun (WGS) entry which is preliminary data.</text>
</comment>
<evidence type="ECO:0000313" key="5">
    <source>
        <dbReference type="Proteomes" id="UP000517759"/>
    </source>
</evidence>
<name>A0A7W6AQY0_9HYPH</name>
<feature type="non-terminal residue" evidence="4">
    <location>
        <position position="1"/>
    </location>
</feature>
<dbReference type="Gene3D" id="3.90.550.10">
    <property type="entry name" value="Spore Coat Polysaccharide Biosynthesis Protein SpsA, Chain A"/>
    <property type="match status" value="1"/>
</dbReference>
<keyword evidence="2" id="KW-0548">Nucleotidyltransferase</keyword>
<dbReference type="PANTHER" id="PTHR43532">
    <property type="entry name" value="GLUCOSE-1-PHOSPHATE THYMIDYLYLTRANSFERASE"/>
    <property type="match status" value="1"/>
</dbReference>
<sequence length="65" mass="7282">EASEFVRTLQNRQGLQVACLEEIAYLQSFITREQLVARGELFAKTAYGKNLLRLAREESAADAHG</sequence>
<evidence type="ECO:0000256" key="3">
    <source>
        <dbReference type="ARBA" id="ARBA00022842"/>
    </source>
</evidence>
<dbReference type="GO" id="GO:0008879">
    <property type="term" value="F:glucose-1-phosphate thymidylyltransferase activity"/>
    <property type="evidence" value="ECO:0007669"/>
    <property type="project" value="InterPro"/>
</dbReference>
<reference evidence="4 5" key="1">
    <citation type="submission" date="2020-08" db="EMBL/GenBank/DDBJ databases">
        <title>Genomic Encyclopedia of Type Strains, Phase IV (KMG-IV): sequencing the most valuable type-strain genomes for metagenomic binning, comparative biology and taxonomic classification.</title>
        <authorList>
            <person name="Goeker M."/>
        </authorList>
    </citation>
    <scope>NUCLEOTIDE SEQUENCE [LARGE SCALE GENOMIC DNA]</scope>
    <source>
        <strain evidence="4 5">DSM 24105</strain>
    </source>
</reference>